<dbReference type="HOGENOM" id="CLU_2173756_0_0_1"/>
<dbReference type="EnsemblMetazoa" id="ISCW011127-RA">
    <property type="protein sequence ID" value="ISCW011127-PA"/>
    <property type="gene ID" value="ISCW011127"/>
</dbReference>
<feature type="compositionally biased region" description="Basic and acidic residues" evidence="1">
    <location>
        <begin position="57"/>
        <end position="74"/>
    </location>
</feature>
<dbReference type="VEuPathDB" id="VectorBase:ISCI011127"/>
<name>B7Q738_IXOSC</name>
<feature type="region of interest" description="Disordered" evidence="1">
    <location>
        <begin position="54"/>
        <end position="91"/>
    </location>
</feature>
<sequence length="110" mass="12820">MPARLDASALRHQWSPQRWTRLGNRVRLPYPKLELSTEYGRFFSPARLSTGRATLFNDDRDRPQKRLCDKERGRNISRRRKQSGEEDPVALKPDAVVAFSTETLSRFDAF</sequence>
<reference evidence="2 4" key="1">
    <citation type="submission" date="2008-03" db="EMBL/GenBank/DDBJ databases">
        <title>Annotation of Ixodes scapularis.</title>
        <authorList>
            <consortium name="Ixodes scapularis Genome Project Consortium"/>
            <person name="Caler E."/>
            <person name="Hannick L.I."/>
            <person name="Bidwell S."/>
            <person name="Joardar V."/>
            <person name="Thiagarajan M."/>
            <person name="Amedeo P."/>
            <person name="Galinsky K.J."/>
            <person name="Schobel S."/>
            <person name="Inman J."/>
            <person name="Hostetler J."/>
            <person name="Miller J."/>
            <person name="Hammond M."/>
            <person name="Megy K."/>
            <person name="Lawson D."/>
            <person name="Kodira C."/>
            <person name="Sutton G."/>
            <person name="Meyer J."/>
            <person name="Hill C.A."/>
            <person name="Birren B."/>
            <person name="Nene V."/>
            <person name="Collins F."/>
            <person name="Alarcon-Chaidez F."/>
            <person name="Wikel S."/>
            <person name="Strausberg R."/>
        </authorList>
    </citation>
    <scope>NUCLEOTIDE SEQUENCE [LARGE SCALE GENOMIC DNA]</scope>
    <source>
        <strain evidence="4">Wikel</strain>
        <strain evidence="2">Wikel colony</strain>
    </source>
</reference>
<dbReference type="EMBL" id="ABJB010674355">
    <property type="status" value="NOT_ANNOTATED_CDS"/>
    <property type="molecule type" value="Genomic_DNA"/>
</dbReference>
<evidence type="ECO:0000256" key="1">
    <source>
        <dbReference type="SAM" id="MobiDB-lite"/>
    </source>
</evidence>
<dbReference type="AlphaFoldDB" id="B7Q738"/>
<dbReference type="EMBL" id="DS872016">
    <property type="protein sequence ID" value="EEC14660.1"/>
    <property type="molecule type" value="Genomic_DNA"/>
</dbReference>
<evidence type="ECO:0000313" key="2">
    <source>
        <dbReference type="EMBL" id="EEC14660.1"/>
    </source>
</evidence>
<proteinExistence type="predicted"/>
<evidence type="ECO:0000313" key="3">
    <source>
        <dbReference type="EnsemblMetazoa" id="ISCW011127-PA"/>
    </source>
</evidence>
<accession>B7Q738</accession>
<reference evidence="3" key="2">
    <citation type="submission" date="2020-05" db="UniProtKB">
        <authorList>
            <consortium name="EnsemblMetazoa"/>
        </authorList>
    </citation>
    <scope>IDENTIFICATION</scope>
    <source>
        <strain evidence="3">wikel</strain>
    </source>
</reference>
<keyword evidence="4" id="KW-1185">Reference proteome</keyword>
<evidence type="ECO:0000313" key="4">
    <source>
        <dbReference type="Proteomes" id="UP000001555"/>
    </source>
</evidence>
<dbReference type="Proteomes" id="UP000001555">
    <property type="component" value="Unassembled WGS sequence"/>
</dbReference>
<dbReference type="VEuPathDB" id="VectorBase:ISCW011127"/>
<gene>
    <name evidence="2" type="ORF">IscW_ISCW011127</name>
</gene>
<protein>
    <submittedName>
        <fullName evidence="2 3">Uncharacterized protein</fullName>
    </submittedName>
</protein>
<organism>
    <name type="scientific">Ixodes scapularis</name>
    <name type="common">Black-legged tick</name>
    <name type="synonym">Deer tick</name>
    <dbReference type="NCBI Taxonomy" id="6945"/>
    <lineage>
        <taxon>Eukaryota</taxon>
        <taxon>Metazoa</taxon>
        <taxon>Ecdysozoa</taxon>
        <taxon>Arthropoda</taxon>
        <taxon>Chelicerata</taxon>
        <taxon>Arachnida</taxon>
        <taxon>Acari</taxon>
        <taxon>Parasitiformes</taxon>
        <taxon>Ixodida</taxon>
        <taxon>Ixodoidea</taxon>
        <taxon>Ixodidae</taxon>
        <taxon>Ixodinae</taxon>
        <taxon>Ixodes</taxon>
    </lineage>
</organism>
<dbReference type="InParanoid" id="B7Q738"/>
<dbReference type="PaxDb" id="6945-B7Q738"/>